<evidence type="ECO:0000313" key="2">
    <source>
        <dbReference type="EMBL" id="TRY72443.1"/>
    </source>
</evidence>
<name>A0A553P443_TIGCA</name>
<comment type="caution">
    <text evidence="2">The sequence shown here is derived from an EMBL/GenBank/DDBJ whole genome shotgun (WGS) entry which is preliminary data.</text>
</comment>
<evidence type="ECO:0000313" key="3">
    <source>
        <dbReference type="Proteomes" id="UP000318571"/>
    </source>
</evidence>
<proteinExistence type="predicted"/>
<accession>A0A553P443</accession>
<gene>
    <name evidence="2" type="ORF">TCAL_13485</name>
</gene>
<dbReference type="AlphaFoldDB" id="A0A553P443"/>
<feature type="region of interest" description="Disordered" evidence="1">
    <location>
        <begin position="329"/>
        <end position="356"/>
    </location>
</feature>
<feature type="compositionally biased region" description="Polar residues" evidence="1">
    <location>
        <begin position="304"/>
        <end position="316"/>
    </location>
</feature>
<dbReference type="Proteomes" id="UP000318571">
    <property type="component" value="Chromosome 7"/>
</dbReference>
<sequence length="380" mass="43502">MSNLLLFKKGWSYIVEPTEIMAKVQRRSGSDRADLQMLALEYQRTPYQPILNGPHTRGMNDYLERDVQVLKVGDSRDELFRREGSAEILELDSNQSGYGDSGKFNHSSEVMNDSVKFNLEDYDEIQQRSVGIDNEGIMTFEQHRALPLSQGMHSAGAKPITRMKADVESKMVQTDDSYLQRKMSKKVQTIHLDESDSDDDKDLANQSLNQSMTSSLHGPAYDKSFQDPGFLNMAMRTLVGDQLKNGRQGMWNIRESRQGHDRDEFEHDTIRKSFASSLPRRSFSRHSDQDSQTRLSKKRGQIYFNGNRTPPTPNYTETKASILRRRTVNVQPHENSLTKRPSVLSNYHSSSMTDLTRASKRRIDKTNKIHGSTPESLELF</sequence>
<organism evidence="2 3">
    <name type="scientific">Tigriopus californicus</name>
    <name type="common">Marine copepod</name>
    <dbReference type="NCBI Taxonomy" id="6832"/>
    <lineage>
        <taxon>Eukaryota</taxon>
        <taxon>Metazoa</taxon>
        <taxon>Ecdysozoa</taxon>
        <taxon>Arthropoda</taxon>
        <taxon>Crustacea</taxon>
        <taxon>Multicrustacea</taxon>
        <taxon>Hexanauplia</taxon>
        <taxon>Copepoda</taxon>
        <taxon>Harpacticoida</taxon>
        <taxon>Harpacticidae</taxon>
        <taxon>Tigriopus</taxon>
    </lineage>
</organism>
<evidence type="ECO:0000256" key="1">
    <source>
        <dbReference type="SAM" id="MobiDB-lite"/>
    </source>
</evidence>
<reference evidence="2 3" key="1">
    <citation type="journal article" date="2018" name="Nat. Ecol. Evol.">
        <title>Genomic signatures of mitonuclear coevolution across populations of Tigriopus californicus.</title>
        <authorList>
            <person name="Barreto F.S."/>
            <person name="Watson E.T."/>
            <person name="Lima T.G."/>
            <person name="Willett C.S."/>
            <person name="Edmands S."/>
            <person name="Li W."/>
            <person name="Burton R.S."/>
        </authorList>
    </citation>
    <scope>NUCLEOTIDE SEQUENCE [LARGE SCALE GENOMIC DNA]</scope>
    <source>
        <strain evidence="2 3">San Diego</strain>
    </source>
</reference>
<keyword evidence="3" id="KW-1185">Reference proteome</keyword>
<protein>
    <submittedName>
        <fullName evidence="2">Uncharacterized protein</fullName>
    </submittedName>
</protein>
<feature type="region of interest" description="Disordered" evidence="1">
    <location>
        <begin position="276"/>
        <end position="316"/>
    </location>
</feature>
<dbReference type="EMBL" id="VCGU01000008">
    <property type="protein sequence ID" value="TRY72443.1"/>
    <property type="molecule type" value="Genomic_DNA"/>
</dbReference>